<protein>
    <submittedName>
        <fullName evidence="2">Phage major capsid protein, P2 family</fullName>
    </submittedName>
</protein>
<evidence type="ECO:0000256" key="1">
    <source>
        <dbReference type="SAM" id="MobiDB-lite"/>
    </source>
</evidence>
<evidence type="ECO:0000313" key="3">
    <source>
        <dbReference type="Proteomes" id="UP000307596"/>
    </source>
</evidence>
<accession>A0A5C5HJ36</accession>
<dbReference type="RefSeq" id="WP_079985351.1">
    <property type="nucleotide sequence ID" value="NZ_VDEI02000001.1"/>
</dbReference>
<dbReference type="EMBL" id="VDEI02000001">
    <property type="protein sequence ID" value="TRK46043.1"/>
    <property type="molecule type" value="Genomic_DNA"/>
</dbReference>
<proteinExistence type="predicted"/>
<name>A0A5C5HJ36_SALET</name>
<gene>
    <name evidence="2" type="ORF">FG567_002420</name>
</gene>
<dbReference type="Pfam" id="PF05125">
    <property type="entry name" value="Phage_cap_P2"/>
    <property type="match status" value="1"/>
</dbReference>
<evidence type="ECO:0000313" key="2">
    <source>
        <dbReference type="EMBL" id="TRK46043.1"/>
    </source>
</evidence>
<sequence length="357" mass="39767">MAAQMLSTKAMKYLHKYALAIAKANGTFTAENFFTIAPPRETMLRDAIMQNAAPFLALINVMLVEQLVGQVISTGNPGLFTGRKTDGRFNKALGISGNEYRLYEVDSGSFLDYATLTAWANAGTENEFYNRLQAFFYKSIAADLLRVAFNGTHAAAGDTDPNTYPNGEDVHPGWHQIVKERSPKQIITDKIILNRGAGDSDFKSVDSVVADIIYTCIPPEFRQDPDLVVLVSQNVIAADAVSMMNRIDRPSEKVAAQLMNREIAGRKAYTPPYMPDNRVVVTTLHNLHMYFQSGTQQRKSGWIDDRKRFENNWLRMQCCAVEYDELYGAFDNIELAGLPEPKHAPDAEAETQPQPAA</sequence>
<organism evidence="2 3">
    <name type="scientific">Salmonella enterica subsp. enterica serovar Give</name>
    <dbReference type="NCBI Taxonomy" id="46626"/>
    <lineage>
        <taxon>Bacteria</taxon>
        <taxon>Pseudomonadati</taxon>
        <taxon>Pseudomonadota</taxon>
        <taxon>Gammaproteobacteria</taxon>
        <taxon>Enterobacterales</taxon>
        <taxon>Enterobacteriaceae</taxon>
        <taxon>Salmonella</taxon>
    </lineage>
</organism>
<comment type="caution">
    <text evidence="2">The sequence shown here is derived from an EMBL/GenBank/DDBJ whole genome shotgun (WGS) entry which is preliminary data.</text>
</comment>
<feature type="region of interest" description="Disordered" evidence="1">
    <location>
        <begin position="338"/>
        <end position="357"/>
    </location>
</feature>
<dbReference type="NCBIfam" id="TIGR01551">
    <property type="entry name" value="major_capsid_P2"/>
    <property type="match status" value="1"/>
</dbReference>
<dbReference type="AlphaFoldDB" id="A0A5C5HJ36"/>
<dbReference type="InterPro" id="IPR006441">
    <property type="entry name" value="Phage_P2_GpN"/>
</dbReference>
<reference evidence="2 3" key="1">
    <citation type="journal article" date="2019" name="Appl. Environ. Microbiol.">
        <title>Clinically Unreported Salmonellosis Outbreak Detected via Comparative Genomic Analysis of Municipal Wastewater Salmonella Isolates.</title>
        <authorList>
            <person name="Diemert S."/>
            <person name="Yan T."/>
        </authorList>
    </citation>
    <scope>NUCLEOTIDE SEQUENCE [LARGE SCALE GENOMIC DNA]</scope>
    <source>
        <strain evidence="2 3">HIY0008</strain>
    </source>
</reference>
<dbReference type="Proteomes" id="UP000307596">
    <property type="component" value="Unassembled WGS sequence"/>
</dbReference>